<protein>
    <recommendedName>
        <fullName evidence="4">C2H2-type domain-containing protein</fullName>
    </recommendedName>
</protein>
<dbReference type="Proteomes" id="UP000700596">
    <property type="component" value="Unassembled WGS sequence"/>
</dbReference>
<evidence type="ECO:0000313" key="3">
    <source>
        <dbReference type="Proteomes" id="UP000700596"/>
    </source>
</evidence>
<evidence type="ECO:0000313" key="2">
    <source>
        <dbReference type="EMBL" id="KAH7115901.1"/>
    </source>
</evidence>
<dbReference type="PANTHER" id="PTHR38166">
    <property type="entry name" value="C2H2-TYPE DOMAIN-CONTAINING PROTEIN-RELATED"/>
    <property type="match status" value="1"/>
</dbReference>
<evidence type="ECO:0000256" key="1">
    <source>
        <dbReference type="SAM" id="MobiDB-lite"/>
    </source>
</evidence>
<dbReference type="AlphaFoldDB" id="A0A9P9DBQ6"/>
<sequence>MTFTDCEAASRKRNLTNDDQIRFYFYRSDTASVDWKSVTAKLALHMHNLKSDNEPVTKILIENGYPPALLDYTYLNNLHDSEVPTSTAAQTGSLKAAMIYPQLPSEDVVASSQEHEDIRNNERGVNAKERELSFSGHSFATEDIQLADVGKIDINRILNNAITKVQEIILRELARSAVVDPADGLEKSGSRKRARECSSRTSSSSSYEQCDNPLRKLSREQGLDFRNEEDSNDDDEDGDKLPERSRKRVPSTFPSRRLKCPFNQREPERYRRAACRGEGFEDMAKLKDHIKRAHTQPLRCLRCWKDMDSEDEYAVHLQAEKFCEKQKEPSDERLSYQMVKQLNFKKSPYAKAKSIEQKWKILYSVLFPKDTDIPSPYDKHSLSPRQQQILYDALEEELIKKMTPIMEPIINDIKKSIPAIIRNYKLRLSQSDSESNASDTPPPCPTTSSYTDSEENNQQEQCQRISSSISTIIPSKEPVSAIREHPHKHNDASSSLSKLSHIPESFCEQLTNSSCPSSALFDNSYCHAPDSVGFDQNYIDFDFSDDTFGIRGLSSSSEQTDDFSNEGPNLAQNEVHAFDDIVTSRFIPFFDLPDSQ</sequence>
<dbReference type="OrthoDB" id="3799363at2759"/>
<reference evidence="2" key="1">
    <citation type="journal article" date="2021" name="Nat. Commun.">
        <title>Genetic determinants of endophytism in the Arabidopsis root mycobiome.</title>
        <authorList>
            <person name="Mesny F."/>
            <person name="Miyauchi S."/>
            <person name="Thiergart T."/>
            <person name="Pickel B."/>
            <person name="Atanasova L."/>
            <person name="Karlsson M."/>
            <person name="Huettel B."/>
            <person name="Barry K.W."/>
            <person name="Haridas S."/>
            <person name="Chen C."/>
            <person name="Bauer D."/>
            <person name="Andreopoulos W."/>
            <person name="Pangilinan J."/>
            <person name="LaButti K."/>
            <person name="Riley R."/>
            <person name="Lipzen A."/>
            <person name="Clum A."/>
            <person name="Drula E."/>
            <person name="Henrissat B."/>
            <person name="Kohler A."/>
            <person name="Grigoriev I.V."/>
            <person name="Martin F.M."/>
            <person name="Hacquard S."/>
        </authorList>
    </citation>
    <scope>NUCLEOTIDE SEQUENCE</scope>
    <source>
        <strain evidence="2">MPI-CAGE-CH-0243</strain>
    </source>
</reference>
<name>A0A9P9DBQ6_9PLEO</name>
<gene>
    <name evidence="2" type="ORF">B0J11DRAFT_583951</name>
</gene>
<proteinExistence type="predicted"/>
<keyword evidence="3" id="KW-1185">Reference proteome</keyword>
<feature type="region of interest" description="Disordered" evidence="1">
    <location>
        <begin position="180"/>
        <end position="257"/>
    </location>
</feature>
<feature type="region of interest" description="Disordered" evidence="1">
    <location>
        <begin position="431"/>
        <end position="469"/>
    </location>
</feature>
<evidence type="ECO:0008006" key="4">
    <source>
        <dbReference type="Google" id="ProtNLM"/>
    </source>
</evidence>
<organism evidence="2 3">
    <name type="scientific">Dendryphion nanum</name>
    <dbReference type="NCBI Taxonomy" id="256645"/>
    <lineage>
        <taxon>Eukaryota</taxon>
        <taxon>Fungi</taxon>
        <taxon>Dikarya</taxon>
        <taxon>Ascomycota</taxon>
        <taxon>Pezizomycotina</taxon>
        <taxon>Dothideomycetes</taxon>
        <taxon>Pleosporomycetidae</taxon>
        <taxon>Pleosporales</taxon>
        <taxon>Torulaceae</taxon>
        <taxon>Dendryphion</taxon>
    </lineage>
</organism>
<dbReference type="EMBL" id="JAGMWT010000015">
    <property type="protein sequence ID" value="KAH7115901.1"/>
    <property type="molecule type" value="Genomic_DNA"/>
</dbReference>
<feature type="compositionally biased region" description="Basic and acidic residues" evidence="1">
    <location>
        <begin position="213"/>
        <end position="229"/>
    </location>
</feature>
<accession>A0A9P9DBQ6</accession>
<comment type="caution">
    <text evidence="2">The sequence shown here is derived from an EMBL/GenBank/DDBJ whole genome shotgun (WGS) entry which is preliminary data.</text>
</comment>
<dbReference type="PANTHER" id="PTHR38166:SF1">
    <property type="entry name" value="C2H2-TYPE DOMAIN-CONTAINING PROTEIN"/>
    <property type="match status" value="1"/>
</dbReference>